<sequence length="436" mass="47098">MEILASAVIQCLGLGNVMSPTHVASFIPGYRKKTVKIEAVETLRLGAHPNLLWVRIHTEDGCTGLGETYFGAGPSEADVHERIAPIILGQDASQIEFLNMKMQPYVGFTGSGAEVRALAAIDVALWDIAAKSAGKPLCDLLGGRTRTGIQVYNTCAGADYVSKTSAVRPDNFGTDGTKQDNGLYDDLNGFLNHPEDLAASLLDMNISSMKIWPFDLADGAVDGVDISLPDLKRGVEPFERIRKAHGDKIRLKAELHGLWSLNAAIKIANVLEPLDMDWIEDPVWMDRPHEVGNLASVTSAPLAGGETLASLGQFKSLIDEGNISTPIVDVVWAGGVTAARKIAALAEASSRPIAFHDCSGPVTLAVSTHLALSLRNVREQEIARGFYYNWYQDFVDHLPPIENGMISIPGGPGLGMDLQPDIFRRADAIHRTTRVE</sequence>
<keyword evidence="4" id="KW-1185">Reference proteome</keyword>
<dbReference type="InterPro" id="IPR034593">
    <property type="entry name" value="DgoD-like"/>
</dbReference>
<reference evidence="4" key="1">
    <citation type="submission" date="2015-07" db="EMBL/GenBank/DDBJ databases">
        <authorList>
            <person name="Rodrigo-Torres Lidia"/>
            <person name="Arahal R.David."/>
        </authorList>
    </citation>
    <scope>NUCLEOTIDE SEQUENCE [LARGE SCALE GENOMIC DNA]</scope>
    <source>
        <strain evidence="4">CECT 5096</strain>
    </source>
</reference>
<feature type="domain" description="Mandelate racemase/muconate lactonizing enzyme C-terminal" evidence="2">
    <location>
        <begin position="194"/>
        <end position="301"/>
    </location>
</feature>
<dbReference type="Proteomes" id="UP000049983">
    <property type="component" value="Unassembled WGS sequence"/>
</dbReference>
<evidence type="ECO:0000259" key="2">
    <source>
        <dbReference type="SMART" id="SM00922"/>
    </source>
</evidence>
<dbReference type="GO" id="GO:0008869">
    <property type="term" value="F:galactonate dehydratase activity"/>
    <property type="evidence" value="ECO:0007669"/>
    <property type="project" value="UniProtKB-EC"/>
</dbReference>
<protein>
    <submittedName>
        <fullName evidence="3">D-galactonate dehydratase</fullName>
        <ecNumber evidence="3">4.2.1.6</ecNumber>
    </submittedName>
</protein>
<dbReference type="SFLD" id="SFLDS00001">
    <property type="entry name" value="Enolase"/>
    <property type="match status" value="1"/>
</dbReference>
<dbReference type="SUPFAM" id="SSF54826">
    <property type="entry name" value="Enolase N-terminal domain-like"/>
    <property type="match status" value="1"/>
</dbReference>
<dbReference type="AlphaFoldDB" id="A0A0M7B2M2"/>
<proteinExistence type="predicted"/>
<dbReference type="InterPro" id="IPR013341">
    <property type="entry name" value="Mandelate_racemase_N_dom"/>
</dbReference>
<dbReference type="InterPro" id="IPR036849">
    <property type="entry name" value="Enolase-like_C_sf"/>
</dbReference>
<dbReference type="Pfam" id="PF02746">
    <property type="entry name" value="MR_MLE_N"/>
    <property type="match status" value="1"/>
</dbReference>
<dbReference type="EMBL" id="CXWC01000014">
    <property type="protein sequence ID" value="CTQ77938.1"/>
    <property type="molecule type" value="Genomic_DNA"/>
</dbReference>
<gene>
    <name evidence="3" type="primary">dgoD_4</name>
    <name evidence="3" type="ORF">LA5096_05363</name>
</gene>
<dbReference type="SUPFAM" id="SSF51604">
    <property type="entry name" value="Enolase C-terminal domain-like"/>
    <property type="match status" value="1"/>
</dbReference>
<dbReference type="STRING" id="311410.LA5095_05345"/>
<dbReference type="Pfam" id="PF13378">
    <property type="entry name" value="MR_MLE_C"/>
    <property type="match status" value="1"/>
</dbReference>
<dbReference type="GO" id="GO:0009063">
    <property type="term" value="P:amino acid catabolic process"/>
    <property type="evidence" value="ECO:0007669"/>
    <property type="project" value="InterPro"/>
</dbReference>
<dbReference type="InterPro" id="IPR029017">
    <property type="entry name" value="Enolase-like_N"/>
</dbReference>
<dbReference type="Gene3D" id="3.30.390.10">
    <property type="entry name" value="Enolase-like, N-terminal domain"/>
    <property type="match status" value="1"/>
</dbReference>
<organism evidence="3 4">
    <name type="scientific">Roseibium album</name>
    <dbReference type="NCBI Taxonomy" id="311410"/>
    <lineage>
        <taxon>Bacteria</taxon>
        <taxon>Pseudomonadati</taxon>
        <taxon>Pseudomonadota</taxon>
        <taxon>Alphaproteobacteria</taxon>
        <taxon>Hyphomicrobiales</taxon>
        <taxon>Stappiaceae</taxon>
        <taxon>Roseibium</taxon>
    </lineage>
</organism>
<dbReference type="SMART" id="SM00922">
    <property type="entry name" value="MR_MLE"/>
    <property type="match status" value="1"/>
</dbReference>
<dbReference type="InterPro" id="IPR013342">
    <property type="entry name" value="Mandelate_racemase_C"/>
</dbReference>
<dbReference type="GO" id="GO:0000287">
    <property type="term" value="F:magnesium ion binding"/>
    <property type="evidence" value="ECO:0007669"/>
    <property type="project" value="UniProtKB-ARBA"/>
</dbReference>
<dbReference type="PANTHER" id="PTHR48080:SF2">
    <property type="entry name" value="D-GALACTONATE DEHYDRATASE"/>
    <property type="match status" value="1"/>
</dbReference>
<dbReference type="SFLD" id="SFLDG00179">
    <property type="entry name" value="mandelate_racemase"/>
    <property type="match status" value="1"/>
</dbReference>
<accession>A0A0M7B2M2</accession>
<dbReference type="PROSITE" id="PS00908">
    <property type="entry name" value="MR_MLE_1"/>
    <property type="match status" value="1"/>
</dbReference>
<evidence type="ECO:0000313" key="4">
    <source>
        <dbReference type="Proteomes" id="UP000049983"/>
    </source>
</evidence>
<dbReference type="CDD" id="cd03316">
    <property type="entry name" value="MR_like"/>
    <property type="match status" value="1"/>
</dbReference>
<dbReference type="PANTHER" id="PTHR48080">
    <property type="entry name" value="D-GALACTONATE DEHYDRATASE-RELATED"/>
    <property type="match status" value="1"/>
</dbReference>
<dbReference type="InterPro" id="IPR029065">
    <property type="entry name" value="Enolase_C-like"/>
</dbReference>
<name>A0A0M7B2M2_9HYPH</name>
<dbReference type="Gene3D" id="3.20.20.120">
    <property type="entry name" value="Enolase-like C-terminal domain"/>
    <property type="match status" value="1"/>
</dbReference>
<keyword evidence="1 3" id="KW-0456">Lyase</keyword>
<evidence type="ECO:0000313" key="3">
    <source>
        <dbReference type="EMBL" id="CTQ77938.1"/>
    </source>
</evidence>
<dbReference type="EC" id="4.2.1.6" evidence="3"/>
<dbReference type="InterPro" id="IPR018110">
    <property type="entry name" value="Mandel_Rmase/mucon_lact_enz_CS"/>
</dbReference>
<evidence type="ECO:0000256" key="1">
    <source>
        <dbReference type="ARBA" id="ARBA00023239"/>
    </source>
</evidence>